<evidence type="ECO:0000313" key="2">
    <source>
        <dbReference type="EMBL" id="KAL3047032.1"/>
    </source>
</evidence>
<organism evidence="2 3">
    <name type="scientific">Pagothenia borchgrevinki</name>
    <name type="common">Bald rockcod</name>
    <name type="synonym">Trematomus borchgrevinki</name>
    <dbReference type="NCBI Taxonomy" id="8213"/>
    <lineage>
        <taxon>Eukaryota</taxon>
        <taxon>Metazoa</taxon>
        <taxon>Chordata</taxon>
        <taxon>Craniata</taxon>
        <taxon>Vertebrata</taxon>
        <taxon>Euteleostomi</taxon>
        <taxon>Actinopterygii</taxon>
        <taxon>Neopterygii</taxon>
        <taxon>Teleostei</taxon>
        <taxon>Neoteleostei</taxon>
        <taxon>Acanthomorphata</taxon>
        <taxon>Eupercaria</taxon>
        <taxon>Perciformes</taxon>
        <taxon>Notothenioidei</taxon>
        <taxon>Nototheniidae</taxon>
        <taxon>Pagothenia</taxon>
    </lineage>
</organism>
<feature type="region of interest" description="Disordered" evidence="1">
    <location>
        <begin position="1"/>
        <end position="23"/>
    </location>
</feature>
<protein>
    <submittedName>
        <fullName evidence="2">Uncharacterized protein</fullName>
    </submittedName>
</protein>
<name>A0ABD2FZT2_PAGBO</name>
<reference evidence="2 3" key="1">
    <citation type="journal article" date="2022" name="G3 (Bethesda)">
        <title>Evaluating Illumina-, Nanopore-, and PacBio-based genome assembly strategies with the bald notothen, Trematomus borchgrevinki.</title>
        <authorList>
            <person name="Rayamajhi N."/>
            <person name="Cheng C.C."/>
            <person name="Catchen J.M."/>
        </authorList>
    </citation>
    <scope>NUCLEOTIDE SEQUENCE [LARGE SCALE GENOMIC DNA]</scope>
    <source>
        <strain evidence="2">AGRC-2024</strain>
    </source>
</reference>
<dbReference type="AlphaFoldDB" id="A0ABD2FZT2"/>
<dbReference type="Proteomes" id="UP001619887">
    <property type="component" value="Unassembled WGS sequence"/>
</dbReference>
<sequence>MSHLCDHNYSRTEPSSSQSTTTCQEADPLMFLLLQVFFMRRLDEDVVFCRRCVLVPPRLAGGGRGRGGEAETLRSPRRDDSVREAPAHCPPPPPPPQAMLEDVRLKVQETQPGPLPEPDGATTLALLSEPSGLSPTDFEAVSERIMAWMSHTIYSREL</sequence>
<evidence type="ECO:0000256" key="1">
    <source>
        <dbReference type="SAM" id="MobiDB-lite"/>
    </source>
</evidence>
<comment type="caution">
    <text evidence="2">The sequence shown here is derived from an EMBL/GenBank/DDBJ whole genome shotgun (WGS) entry which is preliminary data.</text>
</comment>
<feature type="compositionally biased region" description="Basic and acidic residues" evidence="1">
    <location>
        <begin position="66"/>
        <end position="86"/>
    </location>
</feature>
<dbReference type="EMBL" id="JBIYXZ010002084">
    <property type="protein sequence ID" value="KAL3047032.1"/>
    <property type="molecule type" value="Genomic_DNA"/>
</dbReference>
<evidence type="ECO:0000313" key="3">
    <source>
        <dbReference type="Proteomes" id="UP001619887"/>
    </source>
</evidence>
<keyword evidence="3" id="KW-1185">Reference proteome</keyword>
<feature type="compositionally biased region" description="Pro residues" evidence="1">
    <location>
        <begin position="88"/>
        <end position="97"/>
    </location>
</feature>
<feature type="compositionally biased region" description="Basic and acidic residues" evidence="1">
    <location>
        <begin position="1"/>
        <end position="10"/>
    </location>
</feature>
<reference evidence="2 3" key="2">
    <citation type="journal article" date="2024" name="G3 (Bethesda)">
        <title>The genome of the cryopelagic Antarctic bald notothen, Trematomus borchgrevinki.</title>
        <authorList>
            <person name="Rayamajhi N."/>
            <person name="Rivera-Colon A.G."/>
            <person name="Minhas B.F."/>
            <person name="Cheng C.C."/>
            <person name="Catchen J.M."/>
        </authorList>
    </citation>
    <scope>NUCLEOTIDE SEQUENCE [LARGE SCALE GENOMIC DNA]</scope>
    <source>
        <strain evidence="2">AGRC-2024</strain>
    </source>
</reference>
<feature type="compositionally biased region" description="Polar residues" evidence="1">
    <location>
        <begin position="11"/>
        <end position="23"/>
    </location>
</feature>
<gene>
    <name evidence="2" type="ORF">OYC64_021289</name>
</gene>
<accession>A0ABD2FZT2</accession>
<feature type="region of interest" description="Disordered" evidence="1">
    <location>
        <begin position="59"/>
        <end position="99"/>
    </location>
</feature>
<proteinExistence type="predicted"/>